<evidence type="ECO:0000313" key="2">
    <source>
        <dbReference type="Proteomes" id="UP001164746"/>
    </source>
</evidence>
<dbReference type="Proteomes" id="UP001164746">
    <property type="component" value="Chromosome 1"/>
</dbReference>
<gene>
    <name evidence="1" type="ORF">MAR_007043</name>
</gene>
<organism evidence="1 2">
    <name type="scientific">Mya arenaria</name>
    <name type="common">Soft-shell clam</name>
    <dbReference type="NCBI Taxonomy" id="6604"/>
    <lineage>
        <taxon>Eukaryota</taxon>
        <taxon>Metazoa</taxon>
        <taxon>Spiralia</taxon>
        <taxon>Lophotrochozoa</taxon>
        <taxon>Mollusca</taxon>
        <taxon>Bivalvia</taxon>
        <taxon>Autobranchia</taxon>
        <taxon>Heteroconchia</taxon>
        <taxon>Euheterodonta</taxon>
        <taxon>Imparidentia</taxon>
        <taxon>Neoheterodontei</taxon>
        <taxon>Myida</taxon>
        <taxon>Myoidea</taxon>
        <taxon>Myidae</taxon>
        <taxon>Mya</taxon>
    </lineage>
</organism>
<name>A0ABY7DA87_MYAAR</name>
<keyword evidence="2" id="KW-1185">Reference proteome</keyword>
<reference evidence="1" key="1">
    <citation type="submission" date="2022-11" db="EMBL/GenBank/DDBJ databases">
        <title>Centuries of genome instability and evolution in soft-shell clam transmissible cancer (bioRxiv).</title>
        <authorList>
            <person name="Hart S.F.M."/>
            <person name="Yonemitsu M.A."/>
            <person name="Giersch R.M."/>
            <person name="Beal B.F."/>
            <person name="Arriagada G."/>
            <person name="Davis B.W."/>
            <person name="Ostrander E.A."/>
            <person name="Goff S.P."/>
            <person name="Metzger M.J."/>
        </authorList>
    </citation>
    <scope>NUCLEOTIDE SEQUENCE</scope>
    <source>
        <strain evidence="1">MELC-2E11</strain>
        <tissue evidence="1">Siphon/mantle</tissue>
    </source>
</reference>
<proteinExistence type="predicted"/>
<dbReference type="EMBL" id="CP111012">
    <property type="protein sequence ID" value="WAQ94572.1"/>
    <property type="molecule type" value="Genomic_DNA"/>
</dbReference>
<accession>A0ABY7DA87</accession>
<evidence type="ECO:0000313" key="1">
    <source>
        <dbReference type="EMBL" id="WAQ94572.1"/>
    </source>
</evidence>
<protein>
    <submittedName>
        <fullName evidence="1">CNOT9-like protein</fullName>
    </submittedName>
</protein>
<sequence>MPQREGNFKPAQGSLLRAQKISATSYELEFHHWRLLSRMMNPGAAPPTSGSGSLMAGSSMSQAEREKVYQWIGELTSPDTRENALQELRHTSPIECVMLWPSYSVWRHILRHPQPSSLVATFIPQKILVGETGLSYILQTYDDSPTKP</sequence>